<name>A0A1D9NYN7_9FIRM</name>
<dbReference type="Proteomes" id="UP000179284">
    <property type="component" value="Chromosome I"/>
</dbReference>
<organism evidence="2 3">
    <name type="scientific">Butyrivibrio hungatei</name>
    <dbReference type="NCBI Taxonomy" id="185008"/>
    <lineage>
        <taxon>Bacteria</taxon>
        <taxon>Bacillati</taxon>
        <taxon>Bacillota</taxon>
        <taxon>Clostridia</taxon>
        <taxon>Lachnospirales</taxon>
        <taxon>Lachnospiraceae</taxon>
        <taxon>Butyrivibrio</taxon>
    </lineage>
</organism>
<evidence type="ECO:0008006" key="4">
    <source>
        <dbReference type="Google" id="ProtNLM"/>
    </source>
</evidence>
<protein>
    <recommendedName>
        <fullName evidence="4">TFIIB-type zinc ribbon-containing protein</fullName>
    </recommendedName>
</protein>
<keyword evidence="1" id="KW-0472">Membrane</keyword>
<dbReference type="RefSeq" id="WP_071175188.1">
    <property type="nucleotide sequence ID" value="NZ_CP017831.1"/>
</dbReference>
<keyword evidence="1" id="KW-0812">Transmembrane</keyword>
<evidence type="ECO:0000313" key="2">
    <source>
        <dbReference type="EMBL" id="AOZ95413.1"/>
    </source>
</evidence>
<keyword evidence="3" id="KW-1185">Reference proteome</keyword>
<reference evidence="3" key="1">
    <citation type="submission" date="2016-10" db="EMBL/GenBank/DDBJ databases">
        <title>The complete genome sequence of the rumen bacterium Butyrivibrio hungatei MB2003.</title>
        <authorList>
            <person name="Palevich N."/>
            <person name="Kelly W.J."/>
            <person name="Leahy S.C."/>
            <person name="Altermann E."/>
            <person name="Rakonjac J."/>
            <person name="Attwood G.T."/>
        </authorList>
    </citation>
    <scope>NUCLEOTIDE SEQUENCE [LARGE SCALE GENOMIC DNA]</scope>
    <source>
        <strain evidence="3">MB2003</strain>
    </source>
</reference>
<feature type="transmembrane region" description="Helical" evidence="1">
    <location>
        <begin position="80"/>
        <end position="102"/>
    </location>
</feature>
<keyword evidence="1" id="KW-1133">Transmembrane helix</keyword>
<evidence type="ECO:0000256" key="1">
    <source>
        <dbReference type="SAM" id="Phobius"/>
    </source>
</evidence>
<gene>
    <name evidence="2" type="ORF">bhn_I0379</name>
</gene>
<sequence>MELKKVTCPNCGSSEIEKVSDEQYKCSYCGATFMIDYDEEDAQIISKEKELTMQRERFEHEEKLRKEAQTSTSEKKVPRFFALFMFVMIVAILALSLFASIYEPNNSSSTESQTEQTSKKKSQYRLLDSSDISAGIDLSEFKKAADTFAQNKKEAYTGSWTQAGEPKLVAEYFLNSEDANMLWFFYEYTWEKEGSDPAKRYVAVHFDNIRVTEDGKIKSNYRPEEYYHSEFLGNYLVSGYFDFNSAYRETITAHPECEITEIALND</sequence>
<accession>A0A1D9NYN7</accession>
<dbReference type="OrthoDB" id="2005130at2"/>
<dbReference type="AlphaFoldDB" id="A0A1D9NYN7"/>
<evidence type="ECO:0000313" key="3">
    <source>
        <dbReference type="Proteomes" id="UP000179284"/>
    </source>
</evidence>
<proteinExistence type="predicted"/>
<dbReference type="KEGG" id="bhu:bhn_I0379"/>
<dbReference type="EMBL" id="CP017831">
    <property type="protein sequence ID" value="AOZ95413.1"/>
    <property type="molecule type" value="Genomic_DNA"/>
</dbReference>
<dbReference type="SUPFAM" id="SSF57783">
    <property type="entry name" value="Zinc beta-ribbon"/>
    <property type="match status" value="1"/>
</dbReference>